<evidence type="ECO:0000256" key="1">
    <source>
        <dbReference type="SAM" id="MobiDB-lite"/>
    </source>
</evidence>
<dbReference type="GO" id="GO:0019005">
    <property type="term" value="C:SCF ubiquitin ligase complex"/>
    <property type="evidence" value="ECO:0007669"/>
    <property type="project" value="TreeGrafter"/>
</dbReference>
<dbReference type="GO" id="GO:0031146">
    <property type="term" value="P:SCF-dependent proteasomal ubiquitin-dependent protein catabolic process"/>
    <property type="evidence" value="ECO:0007669"/>
    <property type="project" value="TreeGrafter"/>
</dbReference>
<dbReference type="PANTHER" id="PTHR13318">
    <property type="entry name" value="PARTNER OF PAIRED, ISOFORM B-RELATED"/>
    <property type="match status" value="1"/>
</dbReference>
<dbReference type="EMBL" id="JAKOGI010000039">
    <property type="protein sequence ID" value="KAJ8447310.1"/>
    <property type="molecule type" value="Genomic_DNA"/>
</dbReference>
<dbReference type="Proteomes" id="UP001153076">
    <property type="component" value="Unassembled WGS sequence"/>
</dbReference>
<dbReference type="FunFam" id="3.80.10.10:FF:002340">
    <property type="entry name" value="Uncharacterized protein"/>
    <property type="match status" value="1"/>
</dbReference>
<name>A0A9Q1KQM2_9CARY</name>
<dbReference type="SUPFAM" id="SSF52047">
    <property type="entry name" value="RNI-like"/>
    <property type="match status" value="2"/>
</dbReference>
<gene>
    <name evidence="2" type="ORF">Cgig2_013087</name>
</gene>
<organism evidence="2 3">
    <name type="scientific">Carnegiea gigantea</name>
    <dbReference type="NCBI Taxonomy" id="171969"/>
    <lineage>
        <taxon>Eukaryota</taxon>
        <taxon>Viridiplantae</taxon>
        <taxon>Streptophyta</taxon>
        <taxon>Embryophyta</taxon>
        <taxon>Tracheophyta</taxon>
        <taxon>Spermatophyta</taxon>
        <taxon>Magnoliopsida</taxon>
        <taxon>eudicotyledons</taxon>
        <taxon>Gunneridae</taxon>
        <taxon>Pentapetalae</taxon>
        <taxon>Caryophyllales</taxon>
        <taxon>Cactineae</taxon>
        <taxon>Cactaceae</taxon>
        <taxon>Cactoideae</taxon>
        <taxon>Echinocereeae</taxon>
        <taxon>Carnegiea</taxon>
    </lineage>
</organism>
<accession>A0A9Q1KQM2</accession>
<dbReference type="SUPFAM" id="SSF81383">
    <property type="entry name" value="F-box domain"/>
    <property type="match status" value="1"/>
</dbReference>
<proteinExistence type="predicted"/>
<comment type="caution">
    <text evidence="2">The sequence shown here is derived from an EMBL/GenBank/DDBJ whole genome shotgun (WGS) entry which is preliminary data.</text>
</comment>
<feature type="region of interest" description="Disordered" evidence="1">
    <location>
        <begin position="1"/>
        <end position="25"/>
    </location>
</feature>
<protein>
    <recommendedName>
        <fullName evidence="4">F-box protein</fullName>
    </recommendedName>
</protein>
<evidence type="ECO:0000313" key="3">
    <source>
        <dbReference type="Proteomes" id="UP001153076"/>
    </source>
</evidence>
<reference evidence="2" key="1">
    <citation type="submission" date="2022-04" db="EMBL/GenBank/DDBJ databases">
        <title>Carnegiea gigantea Genome sequencing and assembly v2.</title>
        <authorList>
            <person name="Copetti D."/>
            <person name="Sanderson M.J."/>
            <person name="Burquez A."/>
            <person name="Wojciechowski M.F."/>
        </authorList>
    </citation>
    <scope>NUCLEOTIDE SEQUENCE</scope>
    <source>
        <strain evidence="2">SGP5-SGP5p</strain>
        <tissue evidence="2">Aerial part</tissue>
    </source>
</reference>
<dbReference type="Gene3D" id="3.80.10.10">
    <property type="entry name" value="Ribonuclease Inhibitor"/>
    <property type="match status" value="2"/>
</dbReference>
<dbReference type="OrthoDB" id="550575at2759"/>
<feature type="compositionally biased region" description="Basic and acidic residues" evidence="1">
    <location>
        <begin position="1"/>
        <end position="10"/>
    </location>
</feature>
<dbReference type="InterPro" id="IPR036047">
    <property type="entry name" value="F-box-like_dom_sf"/>
</dbReference>
<evidence type="ECO:0008006" key="4">
    <source>
        <dbReference type="Google" id="ProtNLM"/>
    </source>
</evidence>
<evidence type="ECO:0000313" key="2">
    <source>
        <dbReference type="EMBL" id="KAJ8447310.1"/>
    </source>
</evidence>
<dbReference type="PANTHER" id="PTHR13318:SF74">
    <property type="entry name" value="OS02G0658500 PROTEIN"/>
    <property type="match status" value="1"/>
</dbReference>
<dbReference type="AlphaFoldDB" id="A0A9Q1KQM2"/>
<dbReference type="InterPro" id="IPR032675">
    <property type="entry name" value="LRR_dom_sf"/>
</dbReference>
<keyword evidence="3" id="KW-1185">Reference proteome</keyword>
<sequence length="520" mass="57274">MPAVEEDSRNHNPNPNPNPTDTPRKRRASMTELWFRDQQLNLKNVVFKMHQIQQQSEPPTPRMAAPLGQGDEYDPFSLISDESLSLILSKLPISQHASNSLVCKRWLRVQGRLVRSITLLDWDFLDSGKLTGRFPHLTEVNLVPASFKSVGSSGILLSHKLVSIHLDSVLVNDGGLIGEDSVLGSDLIDRGLKVLGAGCANLTKLVVANPSEEGLGFVAQCCVTLQELEIHCCKDMSLKAISVFNNLQILKLIGSVEGLYDSGVTDIGLTILAQGCRRLVKLELSGCEGSYDGIKAIGQCCQMLEELTLCAHKMDGGWLAALSYCSNLKTLKLQSCDNIDSYPGPDKHLGSCPALEELYLERCQMRDKESSKALFLVCESVREISFEDCWGLEDDIFRYATICRRVKSLSLEGCSLMTTEGLDSLVHAWKELQTLRVVSCNSIKDADITPELATLFSVLKELKWRPDSKSLLASSLADTGLGKKGGRFFKRVFGDGQEKMNGFQQVAKGDVVDPCIYCPP</sequence>